<gene>
    <name evidence="2" type="ORF">TCAL_07391</name>
</gene>
<protein>
    <recommendedName>
        <fullName evidence="1">CUB domain-containing protein</fullName>
    </recommendedName>
</protein>
<proteinExistence type="predicted"/>
<evidence type="ECO:0000259" key="1">
    <source>
        <dbReference type="Pfam" id="PF26080"/>
    </source>
</evidence>
<dbReference type="EMBL" id="VCGU01000007">
    <property type="protein sequence ID" value="TRY73248.1"/>
    <property type="molecule type" value="Genomic_DNA"/>
</dbReference>
<dbReference type="PANTHER" id="PTHR33236">
    <property type="entry name" value="INTRAFLAGELLAR TRANSPORT PROTEIN 122 FAMILY PROTEIN-RELATED"/>
    <property type="match status" value="1"/>
</dbReference>
<dbReference type="Proteomes" id="UP000318571">
    <property type="component" value="Chromosome 3"/>
</dbReference>
<organism evidence="2 3">
    <name type="scientific">Tigriopus californicus</name>
    <name type="common">Marine copepod</name>
    <dbReference type="NCBI Taxonomy" id="6832"/>
    <lineage>
        <taxon>Eukaryota</taxon>
        <taxon>Metazoa</taxon>
        <taxon>Ecdysozoa</taxon>
        <taxon>Arthropoda</taxon>
        <taxon>Crustacea</taxon>
        <taxon>Multicrustacea</taxon>
        <taxon>Hexanauplia</taxon>
        <taxon>Copepoda</taxon>
        <taxon>Harpacticoida</taxon>
        <taxon>Harpacticidae</taxon>
        <taxon>Tigriopus</taxon>
    </lineage>
</organism>
<comment type="caution">
    <text evidence="2">The sequence shown here is derived from an EMBL/GenBank/DDBJ whole genome shotgun (WGS) entry which is preliminary data.</text>
</comment>
<name>A0A553P6D2_TIGCA</name>
<evidence type="ECO:0000313" key="3">
    <source>
        <dbReference type="Proteomes" id="UP000318571"/>
    </source>
</evidence>
<dbReference type="AlphaFoldDB" id="A0A553P6D2"/>
<dbReference type="Pfam" id="PF26080">
    <property type="entry name" value="CUB_animal"/>
    <property type="match status" value="1"/>
</dbReference>
<feature type="domain" description="CUB" evidence="1">
    <location>
        <begin position="6"/>
        <end position="169"/>
    </location>
</feature>
<reference evidence="2 3" key="1">
    <citation type="journal article" date="2018" name="Nat. Ecol. Evol.">
        <title>Genomic signatures of mitonuclear coevolution across populations of Tigriopus californicus.</title>
        <authorList>
            <person name="Barreto F.S."/>
            <person name="Watson E.T."/>
            <person name="Lima T.G."/>
            <person name="Willett C.S."/>
            <person name="Edmands S."/>
            <person name="Li W."/>
            <person name="Burton R.S."/>
        </authorList>
    </citation>
    <scope>NUCLEOTIDE SEQUENCE [LARGE SCALE GENOMIC DNA]</scope>
    <source>
        <strain evidence="2 3">San Diego</strain>
    </source>
</reference>
<evidence type="ECO:0000313" key="2">
    <source>
        <dbReference type="EMBL" id="TRY73248.1"/>
    </source>
</evidence>
<sequence>MAVPASATHLSNQCYSICFRQEPGQCAICFAPVVAGGESKMAENMVQGSFGLSNPVKSRPRAEDNKDCLSDYLRIPGAQPKNDVNAFVVGSVGEGVPTFSKICGRYFAVSNNGNKRFENNQSICTQRTPFRIDFKTDADEMVTGTMTNMAMNNEQAGFPGGIVGFNLNWALVSC</sequence>
<dbReference type="PANTHER" id="PTHR33236:SF5">
    <property type="entry name" value="CUB DOMAIN-CONTAINING PROTEIN"/>
    <property type="match status" value="1"/>
</dbReference>
<dbReference type="InterPro" id="IPR058698">
    <property type="entry name" value="CUB_metazoa"/>
</dbReference>
<keyword evidence="3" id="KW-1185">Reference proteome</keyword>
<accession>A0A553P6D2</accession>